<proteinExistence type="predicted"/>
<dbReference type="InterPro" id="IPR055927">
    <property type="entry name" value="DUF7504"/>
</dbReference>
<dbReference type="EMBL" id="CP104003">
    <property type="protein sequence ID" value="UWM54314.1"/>
    <property type="molecule type" value="Genomic_DNA"/>
</dbReference>
<sequence>MRDGDARPAASDRPGRGSDPRDPRETAERLREELQALRESGCTILVVGEVPAEVSREACAALAGGPERELVTVETGGGCTCGGVGRDPSHTRTVRWADRARGAATTAGDHTGTDHGTVTEATTLSELGEATAAAVDRAAADTAPGELRVCIDSLGPLVEATSERSVFRFCHQLNATVRAAEGLGHVHLPVAREAERAAILGALFDVTVELDLFGGKPRQRWFLHEAGIVSDWLPIGVGDR</sequence>
<dbReference type="Proteomes" id="UP001057580">
    <property type="component" value="Chromosome"/>
</dbReference>
<feature type="region of interest" description="Disordered" evidence="1">
    <location>
        <begin position="1"/>
        <end position="28"/>
    </location>
</feature>
<organism evidence="2 3">
    <name type="scientific">Salinirubellus salinus</name>
    <dbReference type="NCBI Taxonomy" id="1364945"/>
    <lineage>
        <taxon>Archaea</taxon>
        <taxon>Methanobacteriati</taxon>
        <taxon>Methanobacteriota</taxon>
        <taxon>Stenosarchaea group</taxon>
        <taxon>Halobacteria</taxon>
        <taxon>Halobacteriales</taxon>
        <taxon>Natronomonadaceae</taxon>
        <taxon>Salinirubellus</taxon>
    </lineage>
</organism>
<dbReference type="Pfam" id="PF24336">
    <property type="entry name" value="DUF7504"/>
    <property type="match status" value="1"/>
</dbReference>
<reference evidence="2" key="1">
    <citation type="submission" date="2022-09" db="EMBL/GenBank/DDBJ databases">
        <title>Diverse halophilic archaea isolated from saline environments.</title>
        <authorList>
            <person name="Cui H.-L."/>
        </authorList>
    </citation>
    <scope>NUCLEOTIDE SEQUENCE</scope>
    <source>
        <strain evidence="2">ZS-35-S2</strain>
    </source>
</reference>
<evidence type="ECO:0000313" key="3">
    <source>
        <dbReference type="Proteomes" id="UP001057580"/>
    </source>
</evidence>
<evidence type="ECO:0000313" key="2">
    <source>
        <dbReference type="EMBL" id="UWM54314.1"/>
    </source>
</evidence>
<accession>A0A9E7R247</accession>
<evidence type="ECO:0000256" key="1">
    <source>
        <dbReference type="SAM" id="MobiDB-lite"/>
    </source>
</evidence>
<keyword evidence="3" id="KW-1185">Reference proteome</keyword>
<name>A0A9E7R247_9EURY</name>
<gene>
    <name evidence="2" type="ORF">N0B31_19625</name>
</gene>
<protein>
    <submittedName>
        <fullName evidence="2">Uncharacterized protein</fullName>
    </submittedName>
</protein>
<dbReference type="RefSeq" id="WP_260593334.1">
    <property type="nucleotide sequence ID" value="NZ_CP104003.1"/>
</dbReference>
<dbReference type="KEGG" id="ssai:N0B31_19625"/>
<dbReference type="AlphaFoldDB" id="A0A9E7R247"/>
<feature type="compositionally biased region" description="Basic and acidic residues" evidence="1">
    <location>
        <begin position="13"/>
        <end position="28"/>
    </location>
</feature>
<dbReference type="GeneID" id="74944681"/>